<evidence type="ECO:0000256" key="1">
    <source>
        <dbReference type="ARBA" id="ARBA00022598"/>
    </source>
</evidence>
<keyword evidence="1 5" id="KW-0436">Ligase</keyword>
<dbReference type="InterPro" id="IPR014746">
    <property type="entry name" value="Gln_synth/guanido_kin_cat_dom"/>
</dbReference>
<keyword evidence="7" id="KW-1185">Reference proteome</keyword>
<reference evidence="6 7" key="1">
    <citation type="submission" date="2023-04" db="EMBL/GenBank/DDBJ databases">
        <title>Genome Encyclopedia of Bacteria and Archaea VI: Functional Genomics of Type Strains.</title>
        <authorList>
            <person name="Whitman W."/>
        </authorList>
    </citation>
    <scope>NUCLEOTIDE SEQUENCE [LARGE SCALE GENOMIC DNA]</scope>
    <source>
        <strain evidence="6 7">SG_E_30_P1</strain>
    </source>
</reference>
<comment type="caution">
    <text evidence="6">The sequence shown here is derived from an EMBL/GenBank/DDBJ whole genome shotgun (WGS) entry which is preliminary data.</text>
</comment>
<gene>
    <name evidence="6" type="ORF">M2152_000364</name>
</gene>
<dbReference type="EC" id="6.3.2.2" evidence="5"/>
<dbReference type="PANTHER" id="PTHR36510">
    <property type="entry name" value="GLUTAMATE--CYSTEINE LIGASE 2-RELATED"/>
    <property type="match status" value="1"/>
</dbReference>
<evidence type="ECO:0000313" key="6">
    <source>
        <dbReference type="EMBL" id="MDH6180182.1"/>
    </source>
</evidence>
<dbReference type="Pfam" id="PF04107">
    <property type="entry name" value="GCS2"/>
    <property type="match status" value="1"/>
</dbReference>
<dbReference type="InterPro" id="IPR050141">
    <property type="entry name" value="GCL_type2/YbdK_subfam"/>
</dbReference>
<dbReference type="SUPFAM" id="SSF55931">
    <property type="entry name" value="Glutamine synthetase/guanido kinase"/>
    <property type="match status" value="1"/>
</dbReference>
<evidence type="ECO:0000256" key="4">
    <source>
        <dbReference type="ARBA" id="ARBA00048819"/>
    </source>
</evidence>
<evidence type="ECO:0000256" key="2">
    <source>
        <dbReference type="ARBA" id="ARBA00022741"/>
    </source>
</evidence>
<dbReference type="RefSeq" id="WP_322132548.1">
    <property type="nucleotide sequence ID" value="NZ_CP085036.1"/>
</dbReference>
<dbReference type="NCBIfam" id="TIGR02050">
    <property type="entry name" value="gshA_cyan_rel"/>
    <property type="match status" value="1"/>
</dbReference>
<name>A0ABT6KM20_9MICO</name>
<evidence type="ECO:0000256" key="5">
    <source>
        <dbReference type="HAMAP-Rule" id="MF_01609"/>
    </source>
</evidence>
<comment type="function">
    <text evidence="5">ATP-dependent carboxylate-amine ligase which exhibits weak glutamate--cysteine ligase activity.</text>
</comment>
<organism evidence="6 7">
    <name type="scientific">Antiquaquibacter oligotrophicus</name>
    <dbReference type="NCBI Taxonomy" id="2880260"/>
    <lineage>
        <taxon>Bacteria</taxon>
        <taxon>Bacillati</taxon>
        <taxon>Actinomycetota</taxon>
        <taxon>Actinomycetes</taxon>
        <taxon>Micrococcales</taxon>
        <taxon>Microbacteriaceae</taxon>
        <taxon>Antiquaquibacter</taxon>
    </lineage>
</organism>
<dbReference type="Proteomes" id="UP001160142">
    <property type="component" value="Unassembled WGS sequence"/>
</dbReference>
<comment type="catalytic activity">
    <reaction evidence="4 5">
        <text>L-cysteine + L-glutamate + ATP = gamma-L-glutamyl-L-cysteine + ADP + phosphate + H(+)</text>
        <dbReference type="Rhea" id="RHEA:13285"/>
        <dbReference type="ChEBI" id="CHEBI:15378"/>
        <dbReference type="ChEBI" id="CHEBI:29985"/>
        <dbReference type="ChEBI" id="CHEBI:30616"/>
        <dbReference type="ChEBI" id="CHEBI:35235"/>
        <dbReference type="ChEBI" id="CHEBI:43474"/>
        <dbReference type="ChEBI" id="CHEBI:58173"/>
        <dbReference type="ChEBI" id="CHEBI:456216"/>
        <dbReference type="EC" id="6.3.2.2"/>
    </reaction>
</comment>
<proteinExistence type="inferred from homology"/>
<dbReference type="HAMAP" id="MF_01609">
    <property type="entry name" value="Glu_cys_ligase_2"/>
    <property type="match status" value="1"/>
</dbReference>
<dbReference type="EMBL" id="JARXVQ010000001">
    <property type="protein sequence ID" value="MDH6180182.1"/>
    <property type="molecule type" value="Genomic_DNA"/>
</dbReference>
<keyword evidence="3 5" id="KW-0067">ATP-binding</keyword>
<dbReference type="InterPro" id="IPR006336">
    <property type="entry name" value="GCS2"/>
</dbReference>
<dbReference type="PANTHER" id="PTHR36510:SF1">
    <property type="entry name" value="GLUTAMATE--CYSTEINE LIGASE 2-RELATED"/>
    <property type="match status" value="1"/>
</dbReference>
<dbReference type="Gene3D" id="3.30.590.20">
    <property type="match status" value="1"/>
</dbReference>
<evidence type="ECO:0000256" key="3">
    <source>
        <dbReference type="ARBA" id="ARBA00022840"/>
    </source>
</evidence>
<dbReference type="GO" id="GO:0004357">
    <property type="term" value="F:glutamate-cysteine ligase activity"/>
    <property type="evidence" value="ECO:0007669"/>
    <property type="project" value="UniProtKB-EC"/>
</dbReference>
<protein>
    <recommendedName>
        <fullName evidence="5">Putative glutamate--cysteine ligase 2</fullName>
        <ecNumber evidence="5">6.3.2.2</ecNumber>
    </recommendedName>
    <alternativeName>
        <fullName evidence="5">Gamma-glutamylcysteine synthetase 2</fullName>
        <shortName evidence="5">GCS 2</shortName>
        <shortName evidence="5">Gamma-GCS 2</shortName>
    </alternativeName>
</protein>
<sequence length="371" mass="40668">MRFAESPRSSVGIEWELYCADPSTGLPVGSGPALLERARRPDLPARALQREFMTNTVEITSEPRMLVADAVADLRERAALLIGAADEFGVQLGTAGTHPLALWHEQVIDDSVTHYVELLERTAYVGKQMLIWGVHVHVGVEHGDKALPLISRLQQYIPLFIALSASSPYWHGENTGYASYRTLVFEQLPQAGPSPHLSEWHEFETLVAAMRLAGVITEPNDLKWDIRPAHRYGTIEIRVCDSLTRLDEIAAIVALIQCTTEYLSRQLDAGVDYTPPPSWLMRENRWSASRFGLGAILLSPDGLELRALTAELDDLLGVLAPIAEELGCSDELAGVASIVRDGPGYVRQLAAGDALAAARLTLDEFRASIEG</sequence>
<accession>A0ABT6KM20</accession>
<evidence type="ECO:0000313" key="7">
    <source>
        <dbReference type="Proteomes" id="UP001160142"/>
    </source>
</evidence>
<comment type="similarity">
    <text evidence="5">Belongs to the glutamate--cysteine ligase type 2 family. YbdK subfamily.</text>
</comment>
<dbReference type="InterPro" id="IPR011793">
    <property type="entry name" value="YbdK"/>
</dbReference>
<keyword evidence="2 5" id="KW-0547">Nucleotide-binding</keyword>